<dbReference type="GO" id="GO:0006974">
    <property type="term" value="P:DNA damage response"/>
    <property type="evidence" value="ECO:0007669"/>
    <property type="project" value="TreeGrafter"/>
</dbReference>
<evidence type="ECO:0000259" key="4">
    <source>
        <dbReference type="Pfam" id="PF02234"/>
    </source>
</evidence>
<keyword evidence="6" id="KW-1185">Reference proteome</keyword>
<reference evidence="5" key="1">
    <citation type="submission" date="2025-08" db="UniProtKB">
        <authorList>
            <consortium name="Ensembl"/>
        </authorList>
    </citation>
    <scope>IDENTIFICATION</scope>
</reference>
<dbReference type="Pfam" id="PF02234">
    <property type="entry name" value="CDI"/>
    <property type="match status" value="1"/>
</dbReference>
<reference evidence="5" key="2">
    <citation type="submission" date="2025-09" db="UniProtKB">
        <authorList>
            <consortium name="Ensembl"/>
        </authorList>
    </citation>
    <scope>IDENTIFICATION</scope>
</reference>
<comment type="similarity">
    <text evidence="1">Belongs to the CDI family.</text>
</comment>
<keyword evidence="2" id="KW-0649">Protein kinase inhibitor</keyword>
<dbReference type="PANTHER" id="PTHR46778">
    <property type="entry name" value="CYCLIN-DEPENDENT KINASE INHIBITOR 1-RELATED"/>
    <property type="match status" value="1"/>
</dbReference>
<dbReference type="InterPro" id="IPR029841">
    <property type="entry name" value="CDKN1A"/>
</dbReference>
<proteinExistence type="inferred from homology"/>
<dbReference type="InterPro" id="IPR044898">
    <property type="entry name" value="CDI_dom_sf"/>
</dbReference>
<dbReference type="GO" id="GO:0005634">
    <property type="term" value="C:nucleus"/>
    <property type="evidence" value="ECO:0007669"/>
    <property type="project" value="InterPro"/>
</dbReference>
<dbReference type="GO" id="GO:0072331">
    <property type="term" value="P:signal transduction by p53 class mediator"/>
    <property type="evidence" value="ECO:0007669"/>
    <property type="project" value="InterPro"/>
</dbReference>
<dbReference type="AlphaFoldDB" id="A0A8C9LCH4"/>
<organism evidence="5 6">
    <name type="scientific">Pavo cristatus</name>
    <name type="common">Indian peafowl</name>
    <name type="synonym">Blue peafowl</name>
    <dbReference type="NCBI Taxonomy" id="9049"/>
    <lineage>
        <taxon>Eukaryota</taxon>
        <taxon>Metazoa</taxon>
        <taxon>Chordata</taxon>
        <taxon>Craniata</taxon>
        <taxon>Vertebrata</taxon>
        <taxon>Euteleostomi</taxon>
        <taxon>Archelosauria</taxon>
        <taxon>Archosauria</taxon>
        <taxon>Dinosauria</taxon>
        <taxon>Saurischia</taxon>
        <taxon>Theropoda</taxon>
        <taxon>Coelurosauria</taxon>
        <taxon>Aves</taxon>
        <taxon>Neognathae</taxon>
        <taxon>Galloanserae</taxon>
        <taxon>Galliformes</taxon>
        <taxon>Phasianidae</taxon>
        <taxon>Phasianinae</taxon>
        <taxon>Pavo</taxon>
    </lineage>
</organism>
<dbReference type="Proteomes" id="UP000694428">
    <property type="component" value="Unplaced"/>
</dbReference>
<dbReference type="Ensembl" id="ENSPSTT00000019170.1">
    <property type="protein sequence ID" value="ENSPSTP00000018298.1"/>
    <property type="gene ID" value="ENSPSTG00000013122.1"/>
</dbReference>
<dbReference type="GO" id="GO:0004861">
    <property type="term" value="F:cyclin-dependent protein serine/threonine kinase inhibitor activity"/>
    <property type="evidence" value="ECO:0007669"/>
    <property type="project" value="InterPro"/>
</dbReference>
<evidence type="ECO:0000256" key="1">
    <source>
        <dbReference type="ARBA" id="ARBA00006726"/>
    </source>
</evidence>
<evidence type="ECO:0000256" key="2">
    <source>
        <dbReference type="ARBA" id="ARBA00023013"/>
    </source>
</evidence>
<feature type="region of interest" description="Disordered" evidence="3">
    <location>
        <begin position="174"/>
        <end position="244"/>
    </location>
</feature>
<accession>A0A8C9LCH4</accession>
<feature type="domain" description="Cyclin-dependent kinase inhibitor" evidence="4">
    <location>
        <begin position="113"/>
        <end position="161"/>
    </location>
</feature>
<dbReference type="GO" id="GO:0000307">
    <property type="term" value="C:cyclin-dependent protein kinase holoenzyme complex"/>
    <property type="evidence" value="ECO:0007669"/>
    <property type="project" value="TreeGrafter"/>
</dbReference>
<dbReference type="GO" id="GO:2000045">
    <property type="term" value="P:regulation of G1/S transition of mitotic cell cycle"/>
    <property type="evidence" value="ECO:0007669"/>
    <property type="project" value="TreeGrafter"/>
</dbReference>
<evidence type="ECO:0000313" key="5">
    <source>
        <dbReference type="Ensembl" id="ENSPSTP00000018298.1"/>
    </source>
</evidence>
<evidence type="ECO:0000256" key="3">
    <source>
        <dbReference type="SAM" id="MobiDB-lite"/>
    </source>
</evidence>
<name>A0A8C9LCH4_PAVCR</name>
<evidence type="ECO:0000313" key="6">
    <source>
        <dbReference type="Proteomes" id="UP000694428"/>
    </source>
</evidence>
<dbReference type="Gene3D" id="4.10.365.10">
    <property type="entry name" value="p27"/>
    <property type="match status" value="1"/>
</dbReference>
<dbReference type="PANTHER" id="PTHR46778:SF1">
    <property type="entry name" value="CYCLIN-DEPENDENT KINASE INHIBITOR 1"/>
    <property type="match status" value="1"/>
</dbReference>
<protein>
    <recommendedName>
        <fullName evidence="4">Cyclin-dependent kinase inhibitor domain-containing protein</fullName>
    </recommendedName>
</protein>
<sequence>MEVKAVGIDLKENKQVPSPPVTQQLLADKEVLGGAVRLVVRSCSCLKGFLATGLGSSDEETNQKNIPVPSPAPALPSLVLCSMAETINTPQSTMPLSQSRAGPMPCSSKVCRNLFGPVDHEQIQNDFEELLRQQLEEAQRRWNFNFETETPLEGHFKWERVLLAEQPPREAFSLAKATSGGDKGSSAPHRVPPKDGVGGAHRGAAQQSSELARVGSPQHLKRGQTTVKDFYSSKRRVVHDKPKL</sequence>
<dbReference type="InterPro" id="IPR003175">
    <property type="entry name" value="CDI_dom"/>
</dbReference>